<comment type="cofactor">
    <cofactor evidence="1">
        <name>FMN</name>
        <dbReference type="ChEBI" id="CHEBI:58210"/>
    </cofactor>
</comment>
<dbReference type="AlphaFoldDB" id="U1MW66"/>
<comment type="caution">
    <text evidence="10">The sequence shown here is derived from an EMBL/GenBank/DDBJ whole genome shotgun (WGS) entry which is preliminary data.</text>
</comment>
<dbReference type="RefSeq" id="WP_021009872.1">
    <property type="nucleotide sequence ID" value="NZ_ASHR01000014.1"/>
</dbReference>
<evidence type="ECO:0000256" key="3">
    <source>
        <dbReference type="ARBA" id="ARBA00022575"/>
    </source>
</evidence>
<dbReference type="PANTHER" id="PTHR42747">
    <property type="entry name" value="NITRONATE MONOOXYGENASE-RELATED"/>
    <property type="match status" value="1"/>
</dbReference>
<comment type="catalytic activity">
    <reaction evidence="9">
        <text>3 propionate 3-nitronate + 3 O2 + H2O = 3 3-oxopropanoate + 2 nitrate + nitrite + H2O2 + 3 H(+)</text>
        <dbReference type="Rhea" id="RHEA:57332"/>
        <dbReference type="ChEBI" id="CHEBI:15377"/>
        <dbReference type="ChEBI" id="CHEBI:15378"/>
        <dbReference type="ChEBI" id="CHEBI:15379"/>
        <dbReference type="ChEBI" id="CHEBI:16240"/>
        <dbReference type="ChEBI" id="CHEBI:16301"/>
        <dbReference type="ChEBI" id="CHEBI:17632"/>
        <dbReference type="ChEBI" id="CHEBI:33190"/>
        <dbReference type="ChEBI" id="CHEBI:136067"/>
    </reaction>
</comment>
<proteinExistence type="inferred from homology"/>
<dbReference type="InterPro" id="IPR004136">
    <property type="entry name" value="NMO"/>
</dbReference>
<evidence type="ECO:0000256" key="1">
    <source>
        <dbReference type="ARBA" id="ARBA00001917"/>
    </source>
</evidence>
<dbReference type="OrthoDB" id="9778912at2"/>
<evidence type="ECO:0000256" key="2">
    <source>
        <dbReference type="ARBA" id="ARBA00009881"/>
    </source>
</evidence>
<dbReference type="InterPro" id="IPR001295">
    <property type="entry name" value="Dihydroorotate_DH_CS"/>
</dbReference>
<evidence type="ECO:0000256" key="6">
    <source>
        <dbReference type="ARBA" id="ARBA00023002"/>
    </source>
</evidence>
<keyword evidence="11" id="KW-1185">Reference proteome</keyword>
<dbReference type="GO" id="GO:0018580">
    <property type="term" value="F:nitronate monooxygenase activity"/>
    <property type="evidence" value="ECO:0007669"/>
    <property type="project" value="InterPro"/>
</dbReference>
<gene>
    <name evidence="10" type="ORF">L332_10400</name>
</gene>
<name>U1MW66_9MICO</name>
<dbReference type="CDD" id="cd04730">
    <property type="entry name" value="NPD_like"/>
    <property type="match status" value="1"/>
</dbReference>
<evidence type="ECO:0000256" key="7">
    <source>
        <dbReference type="ARBA" id="ARBA00023033"/>
    </source>
</evidence>
<dbReference type="SUPFAM" id="SSF51412">
    <property type="entry name" value="Inosine monophosphate dehydrogenase (IMPDH)"/>
    <property type="match status" value="1"/>
</dbReference>
<evidence type="ECO:0000256" key="8">
    <source>
        <dbReference type="ARBA" id="ARBA00031155"/>
    </source>
</evidence>
<keyword evidence="5" id="KW-0288">FMN</keyword>
<dbReference type="Gene3D" id="3.20.20.70">
    <property type="entry name" value="Aldolase class I"/>
    <property type="match status" value="1"/>
</dbReference>
<dbReference type="PANTHER" id="PTHR42747:SF3">
    <property type="entry name" value="NITRONATE MONOOXYGENASE-RELATED"/>
    <property type="match status" value="1"/>
</dbReference>
<protein>
    <recommendedName>
        <fullName evidence="8">Propionate 3-nitronate monooxygenase</fullName>
    </recommendedName>
</protein>
<evidence type="ECO:0000256" key="4">
    <source>
        <dbReference type="ARBA" id="ARBA00022630"/>
    </source>
</evidence>
<evidence type="ECO:0000256" key="9">
    <source>
        <dbReference type="ARBA" id="ARBA00049401"/>
    </source>
</evidence>
<evidence type="ECO:0000313" key="10">
    <source>
        <dbReference type="EMBL" id="ERG64850.1"/>
    </source>
</evidence>
<dbReference type="GO" id="GO:0006207">
    <property type="term" value="P:'de novo' pyrimidine nucleobase biosynthetic process"/>
    <property type="evidence" value="ECO:0007669"/>
    <property type="project" value="InterPro"/>
</dbReference>
<dbReference type="GO" id="GO:0009636">
    <property type="term" value="P:response to toxic substance"/>
    <property type="evidence" value="ECO:0007669"/>
    <property type="project" value="UniProtKB-KW"/>
</dbReference>
<dbReference type="PROSITE" id="PS00912">
    <property type="entry name" value="DHODEHASE_2"/>
    <property type="match status" value="1"/>
</dbReference>
<comment type="similarity">
    <text evidence="2">Belongs to the nitronate monooxygenase family. NMO class I subfamily.</text>
</comment>
<evidence type="ECO:0000256" key="5">
    <source>
        <dbReference type="ARBA" id="ARBA00022643"/>
    </source>
</evidence>
<evidence type="ECO:0000313" key="11">
    <source>
        <dbReference type="Proteomes" id="UP000016462"/>
    </source>
</evidence>
<dbReference type="Proteomes" id="UP000016462">
    <property type="component" value="Unassembled WGS sequence"/>
</dbReference>
<keyword evidence="7" id="KW-0503">Monooxygenase</keyword>
<dbReference type="InterPro" id="IPR013785">
    <property type="entry name" value="Aldolase_TIM"/>
</dbReference>
<accession>U1MW66</accession>
<keyword evidence="6" id="KW-0560">Oxidoreductase</keyword>
<keyword evidence="3" id="KW-0216">Detoxification</keyword>
<reference evidence="10 11" key="1">
    <citation type="journal article" date="2013" name="Genome Announc.">
        <title>First draft genome sequence from a member of the genus agrococcus, isolated from modern microbialites.</title>
        <authorList>
            <person name="White R.A.III."/>
            <person name="Grassa C.J."/>
            <person name="Suttle C.A."/>
        </authorList>
    </citation>
    <scope>NUCLEOTIDE SEQUENCE [LARGE SCALE GENOMIC DNA]</scope>
    <source>
        <strain evidence="10 11">RW1</strain>
    </source>
</reference>
<keyword evidence="4" id="KW-0285">Flavoprotein</keyword>
<dbReference type="Pfam" id="PF03060">
    <property type="entry name" value="NMO"/>
    <property type="match status" value="1"/>
</dbReference>
<dbReference type="GO" id="GO:0016627">
    <property type="term" value="F:oxidoreductase activity, acting on the CH-CH group of donors"/>
    <property type="evidence" value="ECO:0007669"/>
    <property type="project" value="InterPro"/>
</dbReference>
<organism evidence="10 11">
    <name type="scientific">Agrococcus pavilionensis RW1</name>
    <dbReference type="NCBI Taxonomy" id="1330458"/>
    <lineage>
        <taxon>Bacteria</taxon>
        <taxon>Bacillati</taxon>
        <taxon>Actinomycetota</taxon>
        <taxon>Actinomycetes</taxon>
        <taxon>Micrococcales</taxon>
        <taxon>Microbacteriaceae</taxon>
        <taxon>Agrococcus</taxon>
    </lineage>
</organism>
<sequence length="341" mass="34953">MAAPALLDSRLPIVAAPMAGGPTSTALATGAARAGAFPFLAAGYKTTAAMAAEIERMRELGLPFGVNLFVPGEQAWDAAALDAYAQRIRPEAVALGVDLGVPPARDDDEWDAKVAQLVAHPVPVVSLTFGLPSRRDIGALQAAGTRVLATVTTASEARAAAEAGVDGLIVQGTDAGGHSATHDPGRALEPVATERLVRDVLVAAELPVVAAGGVDGPRAVQGLLSAGAVAVAVGTLLLRTDEAGTSPTHRAALADLRFDETVITRAFTGRPARALRNAFIDRHGAEAPLAYPAVHHLTRELRRAASAAGDADRLHLWAGSGYRSARSGPVADVIRWLAGSA</sequence>
<dbReference type="EMBL" id="ASHR01000014">
    <property type="protein sequence ID" value="ERG64850.1"/>
    <property type="molecule type" value="Genomic_DNA"/>
</dbReference>